<protein>
    <recommendedName>
        <fullName evidence="3">Alcohol dehydrogenase-like C-terminal domain-containing protein</fullName>
    </recommendedName>
</protein>
<dbReference type="SUPFAM" id="SSF51735">
    <property type="entry name" value="NAD(P)-binding Rossmann-fold domains"/>
    <property type="match status" value="1"/>
</dbReference>
<sequence length="117" mass="12913">DINESADKVIVCTGALTAIKQALNSVEKSGTILWFAPTDPGVKVEIPFNELWSKGVTLTTTYAAVEKDLKEAIELIKTKKINVKDMITHRLKLEEIKKGFKLVSEAKDSIKVIITLS</sequence>
<evidence type="ECO:0000256" key="1">
    <source>
        <dbReference type="ARBA" id="ARBA00023002"/>
    </source>
</evidence>
<dbReference type="Gene3D" id="3.40.50.720">
    <property type="entry name" value="NAD(P)-binding Rossmann-like Domain"/>
    <property type="match status" value="1"/>
</dbReference>
<dbReference type="PANTHER" id="PTHR43401:SF2">
    <property type="entry name" value="L-THREONINE 3-DEHYDROGENASE"/>
    <property type="match status" value="1"/>
</dbReference>
<proteinExistence type="predicted"/>
<comment type="caution">
    <text evidence="2">The sequence shown here is derived from an EMBL/GenBank/DDBJ whole genome shotgun (WGS) entry which is preliminary data.</text>
</comment>
<organism evidence="2">
    <name type="scientific">marine sediment metagenome</name>
    <dbReference type="NCBI Taxonomy" id="412755"/>
    <lineage>
        <taxon>unclassified sequences</taxon>
        <taxon>metagenomes</taxon>
        <taxon>ecological metagenomes</taxon>
    </lineage>
</organism>
<dbReference type="EMBL" id="BARS01048243">
    <property type="protein sequence ID" value="GAG34460.1"/>
    <property type="molecule type" value="Genomic_DNA"/>
</dbReference>
<dbReference type="InterPro" id="IPR050129">
    <property type="entry name" value="Zn_alcohol_dh"/>
</dbReference>
<dbReference type="GO" id="GO:0016491">
    <property type="term" value="F:oxidoreductase activity"/>
    <property type="evidence" value="ECO:0007669"/>
    <property type="project" value="UniProtKB-KW"/>
</dbReference>
<feature type="non-terminal residue" evidence="2">
    <location>
        <position position="1"/>
    </location>
</feature>
<reference evidence="2" key="1">
    <citation type="journal article" date="2014" name="Front. Microbiol.">
        <title>High frequency of phylogenetically diverse reductive dehalogenase-homologous genes in deep subseafloor sedimentary metagenomes.</title>
        <authorList>
            <person name="Kawai M."/>
            <person name="Futagami T."/>
            <person name="Toyoda A."/>
            <person name="Takaki Y."/>
            <person name="Nishi S."/>
            <person name="Hori S."/>
            <person name="Arai W."/>
            <person name="Tsubouchi T."/>
            <person name="Morono Y."/>
            <person name="Uchiyama I."/>
            <person name="Ito T."/>
            <person name="Fujiyama A."/>
            <person name="Inagaki F."/>
            <person name="Takami H."/>
        </authorList>
    </citation>
    <scope>NUCLEOTIDE SEQUENCE</scope>
    <source>
        <strain evidence="2">Expedition CK06-06</strain>
    </source>
</reference>
<keyword evidence="1" id="KW-0560">Oxidoreductase</keyword>
<dbReference type="AlphaFoldDB" id="X0WUZ6"/>
<dbReference type="PANTHER" id="PTHR43401">
    <property type="entry name" value="L-THREONINE 3-DEHYDROGENASE"/>
    <property type="match status" value="1"/>
</dbReference>
<evidence type="ECO:0000313" key="2">
    <source>
        <dbReference type="EMBL" id="GAG34460.1"/>
    </source>
</evidence>
<dbReference type="InterPro" id="IPR036291">
    <property type="entry name" value="NAD(P)-bd_dom_sf"/>
</dbReference>
<name>X0WUZ6_9ZZZZ</name>
<gene>
    <name evidence="2" type="ORF">S01H1_72352</name>
</gene>
<dbReference type="Gene3D" id="3.90.180.10">
    <property type="entry name" value="Medium-chain alcohol dehydrogenases, catalytic domain"/>
    <property type="match status" value="1"/>
</dbReference>
<accession>X0WUZ6</accession>
<evidence type="ECO:0008006" key="3">
    <source>
        <dbReference type="Google" id="ProtNLM"/>
    </source>
</evidence>